<evidence type="ECO:0000313" key="3">
    <source>
        <dbReference type="Proteomes" id="UP000239735"/>
    </source>
</evidence>
<dbReference type="OrthoDB" id="117273at2"/>
<gene>
    <name evidence="2" type="ORF">SBA5_290152</name>
</gene>
<protein>
    <submittedName>
        <fullName evidence="2">Putative PEGA domain protein</fullName>
    </submittedName>
</protein>
<dbReference type="Proteomes" id="UP000239735">
    <property type="component" value="Unassembled WGS sequence"/>
</dbReference>
<dbReference type="InterPro" id="IPR013229">
    <property type="entry name" value="PEGA"/>
</dbReference>
<accession>A0A2N9LAK3</accession>
<organism evidence="2 3">
    <name type="scientific">Candidatus Sulfuritelmatomonas gaucii</name>
    <dbReference type="NCBI Taxonomy" id="2043161"/>
    <lineage>
        <taxon>Bacteria</taxon>
        <taxon>Pseudomonadati</taxon>
        <taxon>Acidobacteriota</taxon>
        <taxon>Terriglobia</taxon>
        <taxon>Terriglobales</taxon>
        <taxon>Acidobacteriaceae</taxon>
        <taxon>Candidatus Sulfuritelmatomonas</taxon>
    </lineage>
</organism>
<dbReference type="InterPro" id="IPR047676">
    <property type="entry name" value="FxLYD_dom"/>
</dbReference>
<dbReference type="NCBIfam" id="NF038353">
    <property type="entry name" value="FxLYD_dom"/>
    <property type="match status" value="1"/>
</dbReference>
<dbReference type="AlphaFoldDB" id="A0A2N9LAK3"/>
<proteinExistence type="predicted"/>
<sequence>MQELAYHGCVMKRPLLRHVLLIALPGLFVLPTLAKDKAKDTPLLTIDWPESGTPALRFTFSKFKSLPGMGPLHGYVMDVTAQNLSSKRIANAQFHVYLFNKDKTRVGEDGIEVSNVGPGESVKFETTVAASDTPVSASLEPITQSAKVVTLTVNSTPQGALLKVDGAEVGETPRMITVGPGHHILTFSKEGFTDGRFPLEIGPNDVSGGTVSFELGNAAFDSVELRDGGVLNGDLVSISGMDLEVRVGGTIQHIDRNKVKRIVLTQREAPTPELPTAAPNP</sequence>
<dbReference type="Pfam" id="PF08308">
    <property type="entry name" value="PEGA"/>
    <property type="match status" value="1"/>
</dbReference>
<dbReference type="EMBL" id="OKRB01000085">
    <property type="protein sequence ID" value="SPE20298.1"/>
    <property type="molecule type" value="Genomic_DNA"/>
</dbReference>
<name>A0A2N9LAK3_9BACT</name>
<evidence type="ECO:0000259" key="1">
    <source>
        <dbReference type="Pfam" id="PF08308"/>
    </source>
</evidence>
<reference evidence="3" key="1">
    <citation type="submission" date="2018-02" db="EMBL/GenBank/DDBJ databases">
        <authorList>
            <person name="Hausmann B."/>
        </authorList>
    </citation>
    <scope>NUCLEOTIDE SEQUENCE [LARGE SCALE GENOMIC DNA]</scope>
    <source>
        <strain evidence="3">Peat soil MAG SbA5</strain>
    </source>
</reference>
<evidence type="ECO:0000313" key="2">
    <source>
        <dbReference type="EMBL" id="SPE20298.1"/>
    </source>
</evidence>
<feature type="domain" description="PEGA" evidence="1">
    <location>
        <begin position="149"/>
        <end position="194"/>
    </location>
</feature>